<dbReference type="KEGG" id="dpp:DICPUDRAFT_83546"/>
<reference evidence="2" key="1">
    <citation type="journal article" date="2011" name="Genome Biol.">
        <title>Comparative genomics of the social amoebae Dictyostelium discoideum and Dictyostelium purpureum.</title>
        <authorList>
            <consortium name="US DOE Joint Genome Institute (JGI-PGF)"/>
            <person name="Sucgang R."/>
            <person name="Kuo A."/>
            <person name="Tian X."/>
            <person name="Salerno W."/>
            <person name="Parikh A."/>
            <person name="Feasley C.L."/>
            <person name="Dalin E."/>
            <person name="Tu H."/>
            <person name="Huang E."/>
            <person name="Barry K."/>
            <person name="Lindquist E."/>
            <person name="Shapiro H."/>
            <person name="Bruce D."/>
            <person name="Schmutz J."/>
            <person name="Salamov A."/>
            <person name="Fey P."/>
            <person name="Gaudet P."/>
            <person name="Anjard C."/>
            <person name="Babu M.M."/>
            <person name="Basu S."/>
            <person name="Bushmanova Y."/>
            <person name="van der Wel H."/>
            <person name="Katoh-Kurasawa M."/>
            <person name="Dinh C."/>
            <person name="Coutinho P.M."/>
            <person name="Saito T."/>
            <person name="Elias M."/>
            <person name="Schaap P."/>
            <person name="Kay R.R."/>
            <person name="Henrissat B."/>
            <person name="Eichinger L."/>
            <person name="Rivero F."/>
            <person name="Putnam N.H."/>
            <person name="West C.M."/>
            <person name="Loomis W.F."/>
            <person name="Chisholm R.L."/>
            <person name="Shaulsky G."/>
            <person name="Strassmann J.E."/>
            <person name="Queller D.C."/>
            <person name="Kuspa A."/>
            <person name="Grigoriev I.V."/>
        </authorList>
    </citation>
    <scope>NUCLEOTIDE SEQUENCE [LARGE SCALE GENOMIC DNA]</scope>
    <source>
        <strain evidence="2">QSDP1</strain>
    </source>
</reference>
<dbReference type="VEuPathDB" id="AmoebaDB:DICPUDRAFT_83546"/>
<dbReference type="RefSeq" id="XP_003292951.1">
    <property type="nucleotide sequence ID" value="XM_003292903.1"/>
</dbReference>
<name>F0ZZU8_DICPU</name>
<dbReference type="AlphaFoldDB" id="F0ZZU8"/>
<dbReference type="GeneID" id="10510349"/>
<evidence type="ECO:0000313" key="1">
    <source>
        <dbReference type="EMBL" id="EGC30528.1"/>
    </source>
</evidence>
<dbReference type="EMBL" id="GL871322">
    <property type="protein sequence ID" value="EGC30528.1"/>
    <property type="molecule type" value="Genomic_DNA"/>
</dbReference>
<keyword evidence="2" id="KW-1185">Reference proteome</keyword>
<dbReference type="PANTHER" id="PTHR33656:SF1">
    <property type="entry name" value="EXPRESSED PROTEIN"/>
    <property type="match status" value="1"/>
</dbReference>
<organism evidence="1 2">
    <name type="scientific">Dictyostelium purpureum</name>
    <name type="common">Slime mold</name>
    <dbReference type="NCBI Taxonomy" id="5786"/>
    <lineage>
        <taxon>Eukaryota</taxon>
        <taxon>Amoebozoa</taxon>
        <taxon>Evosea</taxon>
        <taxon>Eumycetozoa</taxon>
        <taxon>Dictyostelia</taxon>
        <taxon>Dictyosteliales</taxon>
        <taxon>Dictyosteliaceae</taxon>
        <taxon>Dictyostelium</taxon>
    </lineage>
</organism>
<evidence type="ECO:0000313" key="2">
    <source>
        <dbReference type="Proteomes" id="UP000001064"/>
    </source>
</evidence>
<protein>
    <submittedName>
        <fullName evidence="1">Uncharacterized protein</fullName>
    </submittedName>
</protein>
<accession>F0ZZU8</accession>
<proteinExistence type="predicted"/>
<sequence length="249" mass="28689">MNTINKRKTINELNQSRGKIITEELFLVDTDTYARPENKHYGISLEEVKSTQKKKKFIKEKLKKYKFNPISKITKEELFEYWSITLMFDLGVFKTIMEIINHSWQQFSSSSNIITLLKDTLKDDKSWIAIELDGYYKVCKIDERDQKVPTFKSIATTGFKTQNREVNPSKGSNNSDAADLYILNYSTLKKLCLGLGVSRSSSNRRMVMSIRGIDPLSHSTNPNSYSILSEAIQKDTLKSYSLVKLKNLN</sequence>
<dbReference type="PANTHER" id="PTHR33656">
    <property type="entry name" value="EXPRESSED PROTEIN-RELATED"/>
    <property type="match status" value="1"/>
</dbReference>
<dbReference type="InParanoid" id="F0ZZU8"/>
<gene>
    <name evidence="1" type="ORF">DICPUDRAFT_83546</name>
</gene>
<dbReference type="Proteomes" id="UP000001064">
    <property type="component" value="Unassembled WGS sequence"/>
</dbReference>